<reference evidence="12" key="1">
    <citation type="journal article" date="2015" name="Genome Announc.">
        <title>Genome sequence of the AIDS-associated pathogen Penicillium marneffei (ATCC18224) and its near taxonomic relative Talaromyces stipitatus (ATCC10500).</title>
        <authorList>
            <person name="Nierman W.C."/>
            <person name="Fedorova-Abrams N.D."/>
            <person name="Andrianopoulos A."/>
        </authorList>
    </citation>
    <scope>NUCLEOTIDE SEQUENCE [LARGE SCALE GENOMIC DNA]</scope>
    <source>
        <strain evidence="12">ATCC 10500 / CBS 375.48 / QM 6759 / NRRL 1006</strain>
    </source>
</reference>
<dbReference type="OMA" id="RWIQVTC"/>
<keyword evidence="12" id="KW-1185">Reference proteome</keyword>
<dbReference type="STRING" id="441959.B8MQ08"/>
<keyword evidence="7 10" id="KW-0472">Membrane</keyword>
<dbReference type="GO" id="GO:0000750">
    <property type="term" value="P:pheromone-dependent signal transduction involved in conjugation with cellular fusion"/>
    <property type="evidence" value="ECO:0007669"/>
    <property type="project" value="TreeGrafter"/>
</dbReference>
<evidence type="ECO:0000313" key="12">
    <source>
        <dbReference type="Proteomes" id="UP000001745"/>
    </source>
</evidence>
<name>B8MQ08_TALSN</name>
<dbReference type="Proteomes" id="UP000001745">
    <property type="component" value="Unassembled WGS sequence"/>
</dbReference>
<dbReference type="EMBL" id="EQ962659">
    <property type="protein sequence ID" value="EED12898.1"/>
    <property type="molecule type" value="Genomic_DNA"/>
</dbReference>
<accession>B8MQ08</accession>
<dbReference type="Gene3D" id="1.20.1070.10">
    <property type="entry name" value="Rhodopsin 7-helix transmembrane proteins"/>
    <property type="match status" value="1"/>
</dbReference>
<keyword evidence="8 11" id="KW-0675">Receptor</keyword>
<evidence type="ECO:0000256" key="9">
    <source>
        <dbReference type="ARBA" id="ARBA00023224"/>
    </source>
</evidence>
<dbReference type="FunCoup" id="B8MQ08">
    <property type="interactions" value="80"/>
</dbReference>
<evidence type="ECO:0000256" key="1">
    <source>
        <dbReference type="ARBA" id="ARBA00004141"/>
    </source>
</evidence>
<evidence type="ECO:0000256" key="2">
    <source>
        <dbReference type="ARBA" id="ARBA00011085"/>
    </source>
</evidence>
<dbReference type="PANTHER" id="PTHR28097">
    <property type="entry name" value="PHEROMONE A FACTOR RECEPTOR"/>
    <property type="match status" value="1"/>
</dbReference>
<evidence type="ECO:0000313" key="11">
    <source>
        <dbReference type="EMBL" id="EED12898.1"/>
    </source>
</evidence>
<proteinExistence type="inferred from homology"/>
<dbReference type="VEuPathDB" id="FungiDB:TSTA_054100"/>
<feature type="transmembrane region" description="Helical" evidence="10">
    <location>
        <begin position="123"/>
        <end position="143"/>
    </location>
</feature>
<dbReference type="PANTHER" id="PTHR28097:SF1">
    <property type="entry name" value="PHEROMONE A FACTOR RECEPTOR"/>
    <property type="match status" value="1"/>
</dbReference>
<evidence type="ECO:0000256" key="4">
    <source>
        <dbReference type="ARBA" id="ARBA00022692"/>
    </source>
</evidence>
<dbReference type="PhylomeDB" id="B8MQ08"/>
<evidence type="ECO:0000256" key="5">
    <source>
        <dbReference type="ARBA" id="ARBA00022989"/>
    </source>
</evidence>
<protein>
    <submittedName>
        <fullName evidence="11">A-pheromone receptor PreA</fullName>
    </submittedName>
</protein>
<dbReference type="GO" id="GO:0004932">
    <property type="term" value="F:mating-type factor pheromone receptor activity"/>
    <property type="evidence" value="ECO:0007669"/>
    <property type="project" value="InterPro"/>
</dbReference>
<feature type="transmembrane region" description="Helical" evidence="10">
    <location>
        <begin position="213"/>
        <end position="237"/>
    </location>
</feature>
<dbReference type="CDD" id="cd14966">
    <property type="entry name" value="7tmD_STE3"/>
    <property type="match status" value="1"/>
</dbReference>
<dbReference type="HOGENOM" id="CLU_027592_3_2_1"/>
<feature type="transmembrane region" description="Helical" evidence="10">
    <location>
        <begin position="167"/>
        <end position="192"/>
    </location>
</feature>
<organism evidence="11 12">
    <name type="scientific">Talaromyces stipitatus (strain ATCC 10500 / CBS 375.48 / QM 6759 / NRRL 1006)</name>
    <name type="common">Penicillium stipitatum</name>
    <dbReference type="NCBI Taxonomy" id="441959"/>
    <lineage>
        <taxon>Eukaryota</taxon>
        <taxon>Fungi</taxon>
        <taxon>Dikarya</taxon>
        <taxon>Ascomycota</taxon>
        <taxon>Pezizomycotina</taxon>
        <taxon>Eurotiomycetes</taxon>
        <taxon>Eurotiomycetidae</taxon>
        <taxon>Eurotiales</taxon>
        <taxon>Trichocomaceae</taxon>
        <taxon>Talaromyces</taxon>
        <taxon>Talaromyces sect. Talaromyces</taxon>
    </lineage>
</organism>
<evidence type="ECO:0000256" key="7">
    <source>
        <dbReference type="ARBA" id="ARBA00023136"/>
    </source>
</evidence>
<dbReference type="AlphaFoldDB" id="B8MQ08"/>
<comment type="subcellular location">
    <subcellularLocation>
        <location evidence="1">Membrane</location>
        <topology evidence="1">Multi-pass membrane protein</topology>
    </subcellularLocation>
</comment>
<keyword evidence="3" id="KW-0589">Pheromone response</keyword>
<dbReference type="GeneID" id="8100349"/>
<dbReference type="InterPro" id="IPR001499">
    <property type="entry name" value="GPCR_STE3"/>
</dbReference>
<gene>
    <name evidence="11" type="ORF">TSTA_054100</name>
</gene>
<feature type="transmembrane region" description="Helical" evidence="10">
    <location>
        <begin position="81"/>
        <end position="102"/>
    </location>
</feature>
<evidence type="ECO:0000256" key="10">
    <source>
        <dbReference type="SAM" id="Phobius"/>
    </source>
</evidence>
<dbReference type="RefSeq" id="XP_002487009.1">
    <property type="nucleotide sequence ID" value="XM_002486964.1"/>
</dbReference>
<evidence type="ECO:0000256" key="6">
    <source>
        <dbReference type="ARBA" id="ARBA00023040"/>
    </source>
</evidence>
<feature type="transmembrane region" description="Helical" evidence="10">
    <location>
        <begin position="12"/>
        <end position="30"/>
    </location>
</feature>
<dbReference type="InParanoid" id="B8MQ08"/>
<evidence type="ECO:0000256" key="8">
    <source>
        <dbReference type="ARBA" id="ARBA00023170"/>
    </source>
</evidence>
<keyword evidence="6" id="KW-0297">G-protein coupled receptor</keyword>
<feature type="transmembrane region" description="Helical" evidence="10">
    <location>
        <begin position="42"/>
        <end position="61"/>
    </location>
</feature>
<dbReference type="GO" id="GO:0005886">
    <property type="term" value="C:plasma membrane"/>
    <property type="evidence" value="ECO:0007669"/>
    <property type="project" value="TreeGrafter"/>
</dbReference>
<sequence>MDSYHRSTQAILAPVLSFLGLTLCIPPMVWHASNRNWGASFLVAYVMFEDLINISNALIWPTDDIDSWWDGAVFCDIQVKLNVATQVGMPGALLCVFRSLALAMDVNNSALVPSRGQRLRNKAVNVVFCIVLPVLQMVAHYTIQDIRYNIFAIGGCTAGFDESWPTLVFLLCPSVIYVAAAVYCFLIIIRLVKYTSEFSAILGASRSNLTTQRFIRLFGLSLIMILIILPLQIYILFAQIEIMLPLHPYSWEGTHGTDLSRIEKIPSNDNLRFERWIPPACSFLIFSFFGLGRDAANMYNIFFNVIGLKGFSVSFSSFKSTSDSSTSSAENNKGGSWYRSLRSKKNSWLGSGRA</sequence>
<dbReference type="Pfam" id="PF02076">
    <property type="entry name" value="STE3"/>
    <property type="match status" value="1"/>
</dbReference>
<dbReference type="OrthoDB" id="2874149at2759"/>
<dbReference type="PRINTS" id="PR00899">
    <property type="entry name" value="GPCRSTE3"/>
</dbReference>
<evidence type="ECO:0000256" key="3">
    <source>
        <dbReference type="ARBA" id="ARBA00022507"/>
    </source>
</evidence>
<keyword evidence="4 10" id="KW-0812">Transmembrane</keyword>
<dbReference type="eggNOG" id="ENOG502S44N">
    <property type="taxonomic scope" value="Eukaryota"/>
</dbReference>
<keyword evidence="5 10" id="KW-1133">Transmembrane helix</keyword>
<keyword evidence="9" id="KW-0807">Transducer</keyword>
<comment type="similarity">
    <text evidence="2">Belongs to the G-protein coupled receptor 4 family.</text>
</comment>